<proteinExistence type="inferred from homology"/>
<keyword evidence="7 14" id="KW-1133">Transmembrane helix</keyword>
<comment type="caution">
    <text evidence="15">The sequence shown here is derived from an EMBL/GenBank/DDBJ whole genome shotgun (WGS) entry which is preliminary data.</text>
</comment>
<evidence type="ECO:0000256" key="5">
    <source>
        <dbReference type="ARBA" id="ARBA00022692"/>
    </source>
</evidence>
<evidence type="ECO:0000256" key="4">
    <source>
        <dbReference type="ARBA" id="ARBA00022475"/>
    </source>
</evidence>
<feature type="transmembrane region" description="Helical" evidence="14">
    <location>
        <begin position="161"/>
        <end position="186"/>
    </location>
</feature>
<dbReference type="PANTHER" id="PTHR48086:SF3">
    <property type="entry name" value="SODIUM_PROLINE SYMPORTER"/>
    <property type="match status" value="1"/>
</dbReference>
<evidence type="ECO:0000313" key="17">
    <source>
        <dbReference type="Proteomes" id="UP000473681"/>
    </source>
</evidence>
<evidence type="ECO:0000256" key="11">
    <source>
        <dbReference type="ARBA" id="ARBA00023201"/>
    </source>
</evidence>
<dbReference type="InterPro" id="IPR001734">
    <property type="entry name" value="Na/solute_symporter"/>
</dbReference>
<name>A0A0M1LVH9_CLOBO</name>
<evidence type="ECO:0000256" key="2">
    <source>
        <dbReference type="ARBA" id="ARBA00006434"/>
    </source>
</evidence>
<keyword evidence="10 14" id="KW-0472">Membrane</keyword>
<evidence type="ECO:0000256" key="13">
    <source>
        <dbReference type="RuleBase" id="RU362091"/>
    </source>
</evidence>
<feature type="transmembrane region" description="Helical" evidence="14">
    <location>
        <begin position="128"/>
        <end position="149"/>
    </location>
</feature>
<dbReference type="Pfam" id="PF00474">
    <property type="entry name" value="SSF"/>
    <property type="match status" value="1"/>
</dbReference>
<keyword evidence="6 14" id="KW-0769">Symport</keyword>
<dbReference type="InterPro" id="IPR011851">
    <property type="entry name" value="Na/Pro_symporter"/>
</dbReference>
<feature type="transmembrane region" description="Helical" evidence="14">
    <location>
        <begin position="433"/>
        <end position="451"/>
    </location>
</feature>
<organism evidence="15 18">
    <name type="scientific">Clostridium botulinum</name>
    <dbReference type="NCBI Taxonomy" id="1491"/>
    <lineage>
        <taxon>Bacteria</taxon>
        <taxon>Bacillati</taxon>
        <taxon>Bacillota</taxon>
        <taxon>Clostridia</taxon>
        <taxon>Eubacteriales</taxon>
        <taxon>Clostridiaceae</taxon>
        <taxon>Clostridium</taxon>
    </lineage>
</organism>
<dbReference type="Proteomes" id="UP000476820">
    <property type="component" value="Unassembled WGS sequence"/>
</dbReference>
<evidence type="ECO:0000256" key="6">
    <source>
        <dbReference type="ARBA" id="ARBA00022847"/>
    </source>
</evidence>
<gene>
    <name evidence="15" type="primary">putP</name>
    <name evidence="15" type="ORF">FC774_05520</name>
    <name evidence="16" type="ORF">FDB51_05150</name>
</gene>
<sequence length="490" mass="53124">MNEKIIIGGTFALYLVVMLCIGLHFYHRTNNLSDYTLGGRKLGYWGSSISAQASDMSGWLLLGLPGAAFLTGLSGSVWMALGLAIGTYLNWKIVAKRLRVDTQKYSDSITVPSYLENRFNDKSRTLKLISSLFILVFFIPYTASGFVSGGKLFTTVFGTPYIISVIICGIVVVSYTFLGGFMAVCYTDIIQGLLMFFTLLVLPIIVIVEAGGVGNILSTFDPSLLNPLDIGFITGSSSGTVGMAVIGIISSLAWGLGYFGQPHIITKFMAIENPEEIKISRRIATVWVIITLLASTAIGLVGHYYFPNLTGADSETIFILLVHKCVPLIFIGVLLSSILAAIMSTADSQLLVISSTISEDIYRSIIKPKASDKELIGISRLSVLVVALIAFCISLNPDSSVLKLVSYAWAGFGCAFGPVILLSLFWEKMTRNGAVAGMLIGGFTSATWPIFKNYFSAPIFNLYEIVPGFLLALIAIYVVSNLDMKKHKVK</sequence>
<evidence type="ECO:0000313" key="15">
    <source>
        <dbReference type="EMBL" id="NFF87332.1"/>
    </source>
</evidence>
<comment type="catalytic activity">
    <reaction evidence="12">
        <text>L-proline(in) + Na(+)(in) = L-proline(out) + Na(+)(out)</text>
        <dbReference type="Rhea" id="RHEA:28967"/>
        <dbReference type="ChEBI" id="CHEBI:29101"/>
        <dbReference type="ChEBI" id="CHEBI:60039"/>
    </reaction>
</comment>
<dbReference type="Proteomes" id="UP000473681">
    <property type="component" value="Unassembled WGS sequence"/>
</dbReference>
<dbReference type="NCBIfam" id="TIGR02121">
    <property type="entry name" value="Na_Pro_sym"/>
    <property type="match status" value="1"/>
</dbReference>
<feature type="transmembrane region" description="Helical" evidence="14">
    <location>
        <begin position="408"/>
        <end position="426"/>
    </location>
</feature>
<dbReference type="GO" id="GO:0031402">
    <property type="term" value="F:sodium ion binding"/>
    <property type="evidence" value="ECO:0007669"/>
    <property type="project" value="UniProtKB-UniRule"/>
</dbReference>
<dbReference type="GO" id="GO:0005886">
    <property type="term" value="C:plasma membrane"/>
    <property type="evidence" value="ECO:0007669"/>
    <property type="project" value="UniProtKB-SubCell"/>
</dbReference>
<dbReference type="PROSITE" id="PS50283">
    <property type="entry name" value="NA_SOLUT_SYMP_3"/>
    <property type="match status" value="1"/>
</dbReference>
<evidence type="ECO:0000256" key="3">
    <source>
        <dbReference type="ARBA" id="ARBA00022448"/>
    </source>
</evidence>
<comment type="similarity">
    <text evidence="2 13">Belongs to the sodium:solute symporter (SSF) (TC 2.A.21) family.</text>
</comment>
<accession>A0A0M1LVH9</accession>
<keyword evidence="8 14" id="KW-0915">Sodium</keyword>
<dbReference type="InterPro" id="IPR038377">
    <property type="entry name" value="Na/Glc_symporter_sf"/>
</dbReference>
<feature type="transmembrane region" description="Helical" evidence="14">
    <location>
        <begin position="375"/>
        <end position="396"/>
    </location>
</feature>
<evidence type="ECO:0000256" key="10">
    <source>
        <dbReference type="ARBA" id="ARBA00023136"/>
    </source>
</evidence>
<evidence type="ECO:0000256" key="14">
    <source>
        <dbReference type="RuleBase" id="RU366012"/>
    </source>
</evidence>
<keyword evidence="14" id="KW-0029">Amino-acid transport</keyword>
<feature type="transmembrane region" description="Helical" evidence="14">
    <location>
        <begin position="457"/>
        <end position="480"/>
    </location>
</feature>
<protein>
    <recommendedName>
        <fullName evidence="14">Sodium/proline symporter</fullName>
    </recommendedName>
    <alternativeName>
        <fullName evidence="14">Proline permease</fullName>
    </alternativeName>
</protein>
<keyword evidence="4 14" id="KW-1003">Cell membrane</keyword>
<feature type="transmembrane region" description="Helical" evidence="14">
    <location>
        <begin position="284"/>
        <end position="305"/>
    </location>
</feature>
<keyword evidence="9 14" id="KW-0406">Ion transport</keyword>
<dbReference type="NCBIfam" id="TIGR00813">
    <property type="entry name" value="sss"/>
    <property type="match status" value="1"/>
</dbReference>
<feature type="transmembrane region" description="Helical" evidence="14">
    <location>
        <begin position="317"/>
        <end position="342"/>
    </location>
</feature>
<evidence type="ECO:0000256" key="1">
    <source>
        <dbReference type="ARBA" id="ARBA00004651"/>
    </source>
</evidence>
<evidence type="ECO:0000256" key="9">
    <source>
        <dbReference type="ARBA" id="ARBA00023065"/>
    </source>
</evidence>
<keyword evidence="3 14" id="KW-0813">Transport</keyword>
<evidence type="ECO:0000313" key="18">
    <source>
        <dbReference type="Proteomes" id="UP000476820"/>
    </source>
</evidence>
<dbReference type="GO" id="GO:0015824">
    <property type="term" value="P:proline transport"/>
    <property type="evidence" value="ECO:0007669"/>
    <property type="project" value="UniProtKB-UniRule"/>
</dbReference>
<feature type="transmembrane region" description="Helical" evidence="14">
    <location>
        <begin position="66"/>
        <end position="89"/>
    </location>
</feature>
<comment type="function">
    <text evidence="14">Catalyzes the sodium-dependent uptake of extracellular L-proline.</text>
</comment>
<comment type="subcellular location">
    <subcellularLocation>
        <location evidence="1 14">Cell membrane</location>
        <topology evidence="1 14">Multi-pass membrane protein</topology>
    </subcellularLocation>
</comment>
<feature type="transmembrane region" description="Helical" evidence="14">
    <location>
        <begin position="193"/>
        <end position="217"/>
    </location>
</feature>
<dbReference type="EMBL" id="SWVK01000005">
    <property type="protein sequence ID" value="NFN34529.1"/>
    <property type="molecule type" value="Genomic_DNA"/>
</dbReference>
<dbReference type="PANTHER" id="PTHR48086">
    <property type="entry name" value="SODIUM/PROLINE SYMPORTER-RELATED"/>
    <property type="match status" value="1"/>
</dbReference>
<evidence type="ECO:0000256" key="8">
    <source>
        <dbReference type="ARBA" id="ARBA00023053"/>
    </source>
</evidence>
<dbReference type="RefSeq" id="WP_053342486.1">
    <property type="nucleotide sequence ID" value="NZ_JACBDB010000001.1"/>
</dbReference>
<feature type="transmembrane region" description="Helical" evidence="14">
    <location>
        <begin position="5"/>
        <end position="26"/>
    </location>
</feature>
<reference evidence="17 18" key="1">
    <citation type="submission" date="2019-04" db="EMBL/GenBank/DDBJ databases">
        <title>Genome sequencing of Clostridium botulinum Groups I-IV and Clostridium butyricum.</title>
        <authorList>
            <person name="Brunt J."/>
            <person name="Van Vliet A.H.M."/>
            <person name="Stringer S.C."/>
            <person name="Carter A.T."/>
            <person name="Peck M.W."/>
        </authorList>
    </citation>
    <scope>NUCLEOTIDE SEQUENCE [LARGE SCALE GENOMIC DNA]</scope>
    <source>
        <strain evidence="15 18">1605</strain>
        <strain evidence="16 17">CB-K-33E</strain>
    </source>
</reference>
<dbReference type="AlphaFoldDB" id="A0A0M1LVH9"/>
<dbReference type="EMBL" id="SWOV01000010">
    <property type="protein sequence ID" value="NFF87332.1"/>
    <property type="molecule type" value="Genomic_DNA"/>
</dbReference>
<evidence type="ECO:0000256" key="12">
    <source>
        <dbReference type="ARBA" id="ARBA00033708"/>
    </source>
</evidence>
<keyword evidence="5 14" id="KW-0812">Transmembrane</keyword>
<dbReference type="GO" id="GO:0005298">
    <property type="term" value="F:proline:sodium symporter activity"/>
    <property type="evidence" value="ECO:0007669"/>
    <property type="project" value="UniProtKB-UniRule"/>
</dbReference>
<dbReference type="Gene3D" id="1.20.1730.10">
    <property type="entry name" value="Sodium/glucose cotransporter"/>
    <property type="match status" value="1"/>
</dbReference>
<dbReference type="CDD" id="cd11475">
    <property type="entry name" value="SLC5sbd_PutP"/>
    <property type="match status" value="1"/>
</dbReference>
<evidence type="ECO:0000313" key="16">
    <source>
        <dbReference type="EMBL" id="NFN34529.1"/>
    </source>
</evidence>
<evidence type="ECO:0000256" key="7">
    <source>
        <dbReference type="ARBA" id="ARBA00022989"/>
    </source>
</evidence>
<keyword evidence="11 14" id="KW-0739">Sodium transport</keyword>
<dbReference type="OrthoDB" id="9810181at2"/>
<feature type="transmembrane region" description="Helical" evidence="14">
    <location>
        <begin position="237"/>
        <end position="259"/>
    </location>
</feature>
<dbReference type="InterPro" id="IPR050277">
    <property type="entry name" value="Sodium:Solute_Symporter"/>
</dbReference>